<gene>
    <name evidence="1" type="ORF">A245_03168</name>
</gene>
<protein>
    <submittedName>
        <fullName evidence="1">Cyanate MFS transporter</fullName>
    </submittedName>
</protein>
<evidence type="ECO:0000313" key="1">
    <source>
        <dbReference type="EMBL" id="EPN68513.1"/>
    </source>
</evidence>
<accession>A0A656K412</accession>
<organism evidence="1 2">
    <name type="scientific">Pseudomonas syringae pv. actinidiae ICMP 19096</name>
    <dbReference type="NCBI Taxonomy" id="1194405"/>
    <lineage>
        <taxon>Bacteria</taxon>
        <taxon>Pseudomonadati</taxon>
        <taxon>Pseudomonadota</taxon>
        <taxon>Gammaproteobacteria</taxon>
        <taxon>Pseudomonadales</taxon>
        <taxon>Pseudomonadaceae</taxon>
        <taxon>Pseudomonas</taxon>
        <taxon>Pseudomonas syringae</taxon>
    </lineage>
</organism>
<name>A0A656K412_PSESF</name>
<proteinExistence type="predicted"/>
<feature type="non-terminal residue" evidence="1">
    <location>
        <position position="45"/>
    </location>
</feature>
<reference evidence="1 2" key="1">
    <citation type="journal article" date="2013" name="PLoS Pathog.">
        <title>Genomic analysis of the Kiwifruit pathogen Pseudomonas syringae pv. actinidiae provides insight into the origins of an emergent plant disease.</title>
        <authorList>
            <person name="McCann H.C."/>
            <person name="Rikkerink E.H."/>
            <person name="Bertels F."/>
            <person name="Fiers M."/>
            <person name="Lu A."/>
            <person name="Rees-George J."/>
            <person name="Andersen M.T."/>
            <person name="Gleave A.P."/>
            <person name="Haubold B."/>
            <person name="Wohlers M.W."/>
            <person name="Guttman D.S."/>
            <person name="Wang P.W."/>
            <person name="Straub C."/>
            <person name="Vanneste J.L."/>
            <person name="Rainey P.B."/>
            <person name="Templeton M.D."/>
        </authorList>
    </citation>
    <scope>NUCLEOTIDE SEQUENCE [LARGE SCALE GENOMIC DNA]</scope>
    <source>
        <strain evidence="1 2">ICMP 19096</strain>
    </source>
</reference>
<dbReference type="EMBL" id="AOKF01000245">
    <property type="protein sequence ID" value="EPN68513.1"/>
    <property type="molecule type" value="Genomic_DNA"/>
</dbReference>
<dbReference type="AlphaFoldDB" id="A0A656K412"/>
<evidence type="ECO:0000313" key="2">
    <source>
        <dbReference type="Proteomes" id="UP000018849"/>
    </source>
</evidence>
<dbReference type="Proteomes" id="UP000018849">
    <property type="component" value="Unassembled WGS sequence"/>
</dbReference>
<sequence>MAPILARRFGSERVVLVILLSLAAGMALRSLFGEVGLFSGSLLAG</sequence>
<comment type="caution">
    <text evidence="1">The sequence shown here is derived from an EMBL/GenBank/DDBJ whole genome shotgun (WGS) entry which is preliminary data.</text>
</comment>